<dbReference type="EMBL" id="KB308552">
    <property type="protein sequence ID" value="ELT97518.1"/>
    <property type="molecule type" value="Genomic_DNA"/>
</dbReference>
<reference evidence="3" key="1">
    <citation type="submission" date="2012-12" db="EMBL/GenBank/DDBJ databases">
        <authorList>
            <person name="Hellsten U."/>
            <person name="Grimwood J."/>
            <person name="Chapman J.A."/>
            <person name="Shapiro H."/>
            <person name="Aerts A."/>
            <person name="Otillar R.P."/>
            <person name="Terry A.Y."/>
            <person name="Boore J.L."/>
            <person name="Simakov O."/>
            <person name="Marletaz F."/>
            <person name="Cho S.-J."/>
            <person name="Edsinger-Gonzales E."/>
            <person name="Havlak P."/>
            <person name="Kuo D.-H."/>
            <person name="Larsson T."/>
            <person name="Lv J."/>
            <person name="Arendt D."/>
            <person name="Savage R."/>
            <person name="Osoegawa K."/>
            <person name="de Jong P."/>
            <person name="Lindberg D.R."/>
            <person name="Seaver E.C."/>
            <person name="Weisblat D.A."/>
            <person name="Putnam N.H."/>
            <person name="Grigoriev I.V."/>
            <person name="Rokhsar D.S."/>
        </authorList>
    </citation>
    <scope>NUCLEOTIDE SEQUENCE</scope>
    <source>
        <strain evidence="3">I ESC-2004</strain>
    </source>
</reference>
<keyword evidence="3" id="KW-1185">Reference proteome</keyword>
<dbReference type="InterPro" id="IPR039150">
    <property type="entry name" value="TEFM"/>
</dbReference>
<evidence type="ECO:0000313" key="3">
    <source>
        <dbReference type="Proteomes" id="UP000014760"/>
    </source>
</evidence>
<reference evidence="1 3" key="2">
    <citation type="journal article" date="2013" name="Nature">
        <title>Insights into bilaterian evolution from three spiralian genomes.</title>
        <authorList>
            <person name="Simakov O."/>
            <person name="Marletaz F."/>
            <person name="Cho S.J."/>
            <person name="Edsinger-Gonzales E."/>
            <person name="Havlak P."/>
            <person name="Hellsten U."/>
            <person name="Kuo D.H."/>
            <person name="Larsson T."/>
            <person name="Lv J."/>
            <person name="Arendt D."/>
            <person name="Savage R."/>
            <person name="Osoegawa K."/>
            <person name="de Jong P."/>
            <person name="Grimwood J."/>
            <person name="Chapman J.A."/>
            <person name="Shapiro H."/>
            <person name="Aerts A."/>
            <person name="Otillar R.P."/>
            <person name="Terry A.Y."/>
            <person name="Boore J.L."/>
            <person name="Grigoriev I.V."/>
            <person name="Lindberg D.R."/>
            <person name="Seaver E.C."/>
            <person name="Weisblat D.A."/>
            <person name="Putnam N.H."/>
            <person name="Rokhsar D.S."/>
        </authorList>
    </citation>
    <scope>NUCLEOTIDE SEQUENCE</scope>
    <source>
        <strain evidence="1 3">I ESC-2004</strain>
    </source>
</reference>
<dbReference type="PANTHER" id="PTHR21053">
    <property type="entry name" value="TRANSCRIPTION ELONGATION FACTOR, MITOCHONDRIAL"/>
    <property type="match status" value="1"/>
</dbReference>
<reference evidence="2" key="3">
    <citation type="submission" date="2015-06" db="UniProtKB">
        <authorList>
            <consortium name="EnsemblMetazoa"/>
        </authorList>
    </citation>
    <scope>IDENTIFICATION</scope>
</reference>
<accession>R7TUD1</accession>
<proteinExistence type="predicted"/>
<dbReference type="GO" id="GO:0006392">
    <property type="term" value="P:transcription elongation by mitochondrial RNA polymerase"/>
    <property type="evidence" value="ECO:0007669"/>
    <property type="project" value="InterPro"/>
</dbReference>
<dbReference type="Proteomes" id="UP000014760">
    <property type="component" value="Unassembled WGS sequence"/>
</dbReference>
<dbReference type="OrthoDB" id="5949570at2759"/>
<gene>
    <name evidence="1" type="ORF">CAPTEDRAFT_227650</name>
</gene>
<dbReference type="AlphaFoldDB" id="R7TUD1"/>
<protein>
    <recommendedName>
        <fullName evidence="4">Transcription elongation factor, mitochondrial</fullName>
    </recommendedName>
</protein>
<dbReference type="OMA" id="LILRTHY"/>
<dbReference type="GO" id="GO:0042645">
    <property type="term" value="C:mitochondrial nucleoid"/>
    <property type="evidence" value="ECO:0007669"/>
    <property type="project" value="TreeGrafter"/>
</dbReference>
<sequence length="353" mass="40799">MAYPIRLFRCYIQRISFNSLQTSAVSVRQLCTTGSPETTAVPEEDSGTKIAGMTDVQQKAVLSVLNNSSREALRKFKCFRSALGLIQLNAITTERENKGPYTCVTHLNHLKFMNTKSTRDICHTILKGRKVQKDVTSSMEYSLDRSLIQPVFHSNEVPETVLGLHLSHTRLAWLLMNKDYEVVEWDSQEILEGIRVKYDHTVLYEKILDLMETLPQSNVYLLEHEQAYMRPQKSFGMAFMNSARVESSLVTMLNMRNHLNNDQQKVFKLKSNVMENYFDISVAGRRIRTKALVSDLMRNKSPLSGSLQVPLVLQNVYYDAEDKLDQEHMSYCLLQTIFFYNMLHLVSQQYERE</sequence>
<dbReference type="GO" id="GO:0030337">
    <property type="term" value="F:DNA polymerase processivity factor activity"/>
    <property type="evidence" value="ECO:0007669"/>
    <property type="project" value="TreeGrafter"/>
</dbReference>
<dbReference type="EMBL" id="AMQN01010881">
    <property type="status" value="NOT_ANNOTATED_CDS"/>
    <property type="molecule type" value="Genomic_DNA"/>
</dbReference>
<dbReference type="HOGENOM" id="CLU_785829_0_0_1"/>
<evidence type="ECO:0000313" key="2">
    <source>
        <dbReference type="EnsemblMetazoa" id="CapteP227650"/>
    </source>
</evidence>
<evidence type="ECO:0008006" key="4">
    <source>
        <dbReference type="Google" id="ProtNLM"/>
    </source>
</evidence>
<evidence type="ECO:0000313" key="1">
    <source>
        <dbReference type="EMBL" id="ELT97518.1"/>
    </source>
</evidence>
<name>R7TUD1_CAPTE</name>
<dbReference type="EnsemblMetazoa" id="CapteT227650">
    <property type="protein sequence ID" value="CapteP227650"/>
    <property type="gene ID" value="CapteG227650"/>
</dbReference>
<organism evidence="1">
    <name type="scientific">Capitella teleta</name>
    <name type="common">Polychaete worm</name>
    <dbReference type="NCBI Taxonomy" id="283909"/>
    <lineage>
        <taxon>Eukaryota</taxon>
        <taxon>Metazoa</taxon>
        <taxon>Spiralia</taxon>
        <taxon>Lophotrochozoa</taxon>
        <taxon>Annelida</taxon>
        <taxon>Polychaeta</taxon>
        <taxon>Sedentaria</taxon>
        <taxon>Scolecida</taxon>
        <taxon>Capitellidae</taxon>
        <taxon>Capitella</taxon>
    </lineage>
</organism>
<dbReference type="PANTHER" id="PTHR21053:SF2">
    <property type="entry name" value="TRANSCRIPTION ELONGATION FACTOR, MITOCHONDRIAL"/>
    <property type="match status" value="1"/>
</dbReference>